<keyword evidence="8 11" id="KW-0472">Membrane</keyword>
<evidence type="ECO:0000256" key="2">
    <source>
        <dbReference type="ARBA" id="ARBA00004922"/>
    </source>
</evidence>
<keyword evidence="13" id="KW-1185">Reference proteome</keyword>
<comment type="pathway">
    <text evidence="2">Protein modification; protein glycosylation.</text>
</comment>
<dbReference type="Proteomes" id="UP000828390">
    <property type="component" value="Unassembled WGS sequence"/>
</dbReference>
<protein>
    <recommendedName>
        <fullName evidence="14">Beta-1,3-galactosyl-O-glycosyl-glycoprotein beta-1,6-N-acetylglucosaminyltransferase</fullName>
    </recommendedName>
</protein>
<evidence type="ECO:0000256" key="4">
    <source>
        <dbReference type="ARBA" id="ARBA00022679"/>
    </source>
</evidence>
<comment type="caution">
    <text evidence="12">The sequence shown here is derived from an EMBL/GenBank/DDBJ whole genome shotgun (WGS) entry which is preliminary data.</text>
</comment>
<evidence type="ECO:0008006" key="14">
    <source>
        <dbReference type="Google" id="ProtNLM"/>
    </source>
</evidence>
<evidence type="ECO:0000256" key="11">
    <source>
        <dbReference type="SAM" id="Phobius"/>
    </source>
</evidence>
<dbReference type="OrthoDB" id="2019572at2759"/>
<keyword evidence="3" id="KW-0328">Glycosyltransferase</keyword>
<evidence type="ECO:0000256" key="8">
    <source>
        <dbReference type="ARBA" id="ARBA00023136"/>
    </source>
</evidence>
<gene>
    <name evidence="12" type="ORF">DPMN_057280</name>
</gene>
<reference evidence="12" key="1">
    <citation type="journal article" date="2019" name="bioRxiv">
        <title>The Genome of the Zebra Mussel, Dreissena polymorpha: A Resource for Invasive Species Research.</title>
        <authorList>
            <person name="McCartney M.A."/>
            <person name="Auch B."/>
            <person name="Kono T."/>
            <person name="Mallez S."/>
            <person name="Zhang Y."/>
            <person name="Obille A."/>
            <person name="Becker A."/>
            <person name="Abrahante J.E."/>
            <person name="Garbe J."/>
            <person name="Badalamenti J.P."/>
            <person name="Herman A."/>
            <person name="Mangelson H."/>
            <person name="Liachko I."/>
            <person name="Sullivan S."/>
            <person name="Sone E.D."/>
            <person name="Koren S."/>
            <person name="Silverstein K.A.T."/>
            <person name="Beckman K.B."/>
            <person name="Gohl D.M."/>
        </authorList>
    </citation>
    <scope>NUCLEOTIDE SEQUENCE</scope>
    <source>
        <strain evidence="12">Duluth1</strain>
        <tissue evidence="12">Whole animal</tissue>
    </source>
</reference>
<sequence>MSNVIRYIILFGIVVFLGTCIYLLENNFTLQNVTRFINQTSYGKDVSSFYSHDVREQIRLVTKGFDVSTQGYRQNVNIRASYQTTPHYENNPIFHVNGYNITDETLYLYGYMGKNNSTSSVRLSGLSNLLNMIKPYIKQDNKLKNIYLPHKHYFHHSRIVTDVNCNAIFHGDIGEIKRTENITKIRKFLHPQNYSEMTKNCSHFKRLRGYIDHHLTEVERDFPIAFSLLMFTDIEQSERLLRAIYRPQNYYCIHVDSKTDQTIYDGMSSIASCFDNVFMTSKRFNVQWGTMTVLEPELLCMEELWNKSAAWKYFINLTGQEFPLRTNYELVRILQAYNGSNDIEGTFKRANRNRWQKAGAPPHNITAFKGSVHVVVNRGFVDFALHDQRAHDLLNWTRQTQVPDETFFSTLNHNPHLGVPGSYLGVPETDDAIKPFMARFKDWGERECHGKRVRLICVIGTGDLPDLARSKKLFVNKFHQNFHHYGYDCLEELIANRTRDIYLGDLAFDSRYYGTLGFVKNKI</sequence>
<dbReference type="InterPro" id="IPR003406">
    <property type="entry name" value="Glyco_trans_14"/>
</dbReference>
<evidence type="ECO:0000256" key="3">
    <source>
        <dbReference type="ARBA" id="ARBA00022676"/>
    </source>
</evidence>
<keyword evidence="5 11" id="KW-0812">Transmembrane</keyword>
<dbReference type="PANTHER" id="PTHR19297">
    <property type="entry name" value="GLYCOSYLTRANSFERASE 14 FAMILY MEMBER"/>
    <property type="match status" value="1"/>
</dbReference>
<dbReference type="GO" id="GO:0016020">
    <property type="term" value="C:membrane"/>
    <property type="evidence" value="ECO:0007669"/>
    <property type="project" value="UniProtKB-SubCell"/>
</dbReference>
<dbReference type="PANTHER" id="PTHR19297:SF185">
    <property type="entry name" value="BETA-1,3-GALACTOSYL-O-GLYCOSYL-GLYCOPROTEIN BETA-1,6-N-ACETYLGLUCOSAMINYLTRANSFERASE 3"/>
    <property type="match status" value="1"/>
</dbReference>
<evidence type="ECO:0000313" key="12">
    <source>
        <dbReference type="EMBL" id="KAH3731272.1"/>
    </source>
</evidence>
<evidence type="ECO:0000256" key="5">
    <source>
        <dbReference type="ARBA" id="ARBA00022692"/>
    </source>
</evidence>
<evidence type="ECO:0000256" key="6">
    <source>
        <dbReference type="ARBA" id="ARBA00022968"/>
    </source>
</evidence>
<evidence type="ECO:0000256" key="10">
    <source>
        <dbReference type="ARBA" id="ARBA00038150"/>
    </source>
</evidence>
<organism evidence="12 13">
    <name type="scientific">Dreissena polymorpha</name>
    <name type="common">Zebra mussel</name>
    <name type="synonym">Mytilus polymorpha</name>
    <dbReference type="NCBI Taxonomy" id="45954"/>
    <lineage>
        <taxon>Eukaryota</taxon>
        <taxon>Metazoa</taxon>
        <taxon>Spiralia</taxon>
        <taxon>Lophotrochozoa</taxon>
        <taxon>Mollusca</taxon>
        <taxon>Bivalvia</taxon>
        <taxon>Autobranchia</taxon>
        <taxon>Heteroconchia</taxon>
        <taxon>Euheterodonta</taxon>
        <taxon>Imparidentia</taxon>
        <taxon>Neoheterodontei</taxon>
        <taxon>Myida</taxon>
        <taxon>Dreissenoidea</taxon>
        <taxon>Dreissenidae</taxon>
        <taxon>Dreissena</taxon>
    </lineage>
</organism>
<keyword evidence="6" id="KW-0735">Signal-anchor</keyword>
<proteinExistence type="inferred from homology"/>
<dbReference type="GO" id="GO:0008375">
    <property type="term" value="F:acetylglucosaminyltransferase activity"/>
    <property type="evidence" value="ECO:0007669"/>
    <property type="project" value="TreeGrafter"/>
</dbReference>
<accession>A0A9D4CV94</accession>
<feature type="transmembrane region" description="Helical" evidence="11">
    <location>
        <begin position="7"/>
        <end position="24"/>
    </location>
</feature>
<evidence type="ECO:0000313" key="13">
    <source>
        <dbReference type="Proteomes" id="UP000828390"/>
    </source>
</evidence>
<keyword evidence="9" id="KW-0325">Glycoprotein</keyword>
<reference evidence="12" key="2">
    <citation type="submission" date="2020-11" db="EMBL/GenBank/DDBJ databases">
        <authorList>
            <person name="McCartney M.A."/>
            <person name="Auch B."/>
            <person name="Kono T."/>
            <person name="Mallez S."/>
            <person name="Becker A."/>
            <person name="Gohl D.M."/>
            <person name="Silverstein K.A.T."/>
            <person name="Koren S."/>
            <person name="Bechman K.B."/>
            <person name="Herman A."/>
            <person name="Abrahante J.E."/>
            <person name="Garbe J."/>
        </authorList>
    </citation>
    <scope>NUCLEOTIDE SEQUENCE</scope>
    <source>
        <strain evidence="12">Duluth1</strain>
        <tissue evidence="12">Whole animal</tissue>
    </source>
</reference>
<dbReference type="Pfam" id="PF02485">
    <property type="entry name" value="Branch"/>
    <property type="match status" value="1"/>
</dbReference>
<keyword evidence="7 11" id="KW-1133">Transmembrane helix</keyword>
<evidence type="ECO:0000256" key="1">
    <source>
        <dbReference type="ARBA" id="ARBA00004606"/>
    </source>
</evidence>
<name>A0A9D4CV94_DREPO</name>
<dbReference type="AlphaFoldDB" id="A0A9D4CV94"/>
<evidence type="ECO:0000256" key="9">
    <source>
        <dbReference type="ARBA" id="ARBA00023180"/>
    </source>
</evidence>
<comment type="subcellular location">
    <subcellularLocation>
        <location evidence="1">Membrane</location>
        <topology evidence="1">Single-pass type II membrane protein</topology>
    </subcellularLocation>
</comment>
<keyword evidence="4" id="KW-0808">Transferase</keyword>
<dbReference type="EMBL" id="JAIWYP010000012">
    <property type="protein sequence ID" value="KAH3731272.1"/>
    <property type="molecule type" value="Genomic_DNA"/>
</dbReference>
<comment type="similarity">
    <text evidence="10">Belongs to the glycosyltransferase 14 family.</text>
</comment>
<evidence type="ECO:0000256" key="7">
    <source>
        <dbReference type="ARBA" id="ARBA00022989"/>
    </source>
</evidence>